<dbReference type="EMBL" id="JARAYU010000006">
    <property type="protein sequence ID" value="MDX3701871.1"/>
    <property type="molecule type" value="Genomic_DNA"/>
</dbReference>
<dbReference type="Proteomes" id="UP001271274">
    <property type="component" value="Unassembled WGS sequence"/>
</dbReference>
<name>A0ABU4NGX1_9ACTN</name>
<gene>
    <name evidence="3" type="ORF">PV662_19280</name>
</gene>
<dbReference type="NCBIfam" id="TIGR01451">
    <property type="entry name" value="B_ant_repeat"/>
    <property type="match status" value="1"/>
</dbReference>
<dbReference type="InterPro" id="IPR047589">
    <property type="entry name" value="DUF11_rpt"/>
</dbReference>
<proteinExistence type="predicted"/>
<dbReference type="InterPro" id="IPR001434">
    <property type="entry name" value="OmcB-like_DUF11"/>
</dbReference>
<accession>A0ABU4NGX1</accession>
<protein>
    <submittedName>
        <fullName evidence="3">DUF11 domain-containing protein</fullName>
    </submittedName>
</protein>
<feature type="chain" id="PRO_5045607980" evidence="1">
    <location>
        <begin position="26"/>
        <end position="201"/>
    </location>
</feature>
<dbReference type="Pfam" id="PF01345">
    <property type="entry name" value="DUF11"/>
    <property type="match status" value="1"/>
</dbReference>
<feature type="signal peptide" evidence="1">
    <location>
        <begin position="1"/>
        <end position="25"/>
    </location>
</feature>
<feature type="domain" description="DUF11" evidence="2">
    <location>
        <begin position="31"/>
        <end position="142"/>
    </location>
</feature>
<comment type="caution">
    <text evidence="3">The sequence shown here is derived from an EMBL/GenBank/DDBJ whole genome shotgun (WGS) entry which is preliminary data.</text>
</comment>
<evidence type="ECO:0000259" key="2">
    <source>
        <dbReference type="Pfam" id="PF01345"/>
    </source>
</evidence>
<keyword evidence="4" id="KW-1185">Reference proteome</keyword>
<organism evidence="3 4">
    <name type="scientific">Streptomyces europaeiscabiei</name>
    <dbReference type="NCBI Taxonomy" id="146819"/>
    <lineage>
        <taxon>Bacteria</taxon>
        <taxon>Bacillati</taxon>
        <taxon>Actinomycetota</taxon>
        <taxon>Actinomycetes</taxon>
        <taxon>Kitasatosporales</taxon>
        <taxon>Streptomycetaceae</taxon>
        <taxon>Streptomyces</taxon>
    </lineage>
</organism>
<evidence type="ECO:0000313" key="3">
    <source>
        <dbReference type="EMBL" id="MDX3701871.1"/>
    </source>
</evidence>
<dbReference type="RefSeq" id="WP_060893054.1">
    <property type="nucleotide sequence ID" value="NZ_JARAUR010000303.1"/>
</dbReference>
<sequence length="201" mass="19905">MSALGTVVGLGVTLPFALSATPAHAQPILSVDKSHEGDFARGGQGVYTITVTNSGDEPASPLTLTDNLPTGLTVADIQGSLASTCDVTNSGTTVICNGSWGLAGPASAEFVITVNVADDAPCSVTNTVTVTQGGGATVSDSDQTTITGGDCDNGGGGGGGSILPINLNGVIPMFNNITINDNINSPGASNNSRQNFLLNAP</sequence>
<evidence type="ECO:0000256" key="1">
    <source>
        <dbReference type="SAM" id="SignalP"/>
    </source>
</evidence>
<keyword evidence="1" id="KW-0732">Signal</keyword>
<reference evidence="3 4" key="1">
    <citation type="journal article" date="2023" name="Microb. Genom.">
        <title>Mesoterricola silvestris gen. nov., sp. nov., Mesoterricola sediminis sp. nov., Geothrix oryzae sp. nov., Geothrix edaphica sp. nov., Geothrix rubra sp. nov., and Geothrix limicola sp. nov., six novel members of Acidobacteriota isolated from soils.</title>
        <authorList>
            <person name="Weisberg A.J."/>
            <person name="Pearce E."/>
            <person name="Kramer C.G."/>
            <person name="Chang J.H."/>
            <person name="Clarke C.R."/>
        </authorList>
    </citation>
    <scope>NUCLEOTIDE SEQUENCE [LARGE SCALE GENOMIC DNA]</scope>
    <source>
        <strain evidence="3 4">ID09-01A</strain>
    </source>
</reference>
<evidence type="ECO:0000313" key="4">
    <source>
        <dbReference type="Proteomes" id="UP001271274"/>
    </source>
</evidence>